<feature type="region of interest" description="Disordered" evidence="5">
    <location>
        <begin position="439"/>
        <end position="458"/>
    </location>
</feature>
<dbReference type="Pfam" id="PF18884">
    <property type="entry name" value="TSP3_bac"/>
    <property type="match status" value="2"/>
</dbReference>
<dbReference type="AlphaFoldDB" id="A0A017TB10"/>
<keyword evidence="4" id="KW-0106">Calcium</keyword>
<evidence type="ECO:0000256" key="3">
    <source>
        <dbReference type="ARBA" id="ARBA00022729"/>
    </source>
</evidence>
<proteinExistence type="predicted"/>
<dbReference type="InterPro" id="IPR008966">
    <property type="entry name" value="Adhesion_dom_sf"/>
</dbReference>
<dbReference type="InterPro" id="IPR001434">
    <property type="entry name" value="OmcB-like_DUF11"/>
</dbReference>
<feature type="region of interest" description="Disordered" evidence="5">
    <location>
        <begin position="557"/>
        <end position="605"/>
    </location>
</feature>
<comment type="caution">
    <text evidence="8">The sequence shown here is derived from an EMBL/GenBank/DDBJ whole genome shotgun (WGS) entry which is preliminary data.</text>
</comment>
<feature type="transmembrane region" description="Helical" evidence="6">
    <location>
        <begin position="894"/>
        <end position="913"/>
    </location>
</feature>
<evidence type="ECO:0000313" key="9">
    <source>
        <dbReference type="Proteomes" id="UP000019678"/>
    </source>
</evidence>
<dbReference type="SUPFAM" id="SSF49401">
    <property type="entry name" value="Bacterial adhesins"/>
    <property type="match status" value="1"/>
</dbReference>
<dbReference type="InterPro" id="IPR026466">
    <property type="entry name" value="Fim_isopep_form_D2_dom"/>
</dbReference>
<name>A0A017TB10_9BACT</name>
<evidence type="ECO:0000256" key="5">
    <source>
        <dbReference type="SAM" id="MobiDB-lite"/>
    </source>
</evidence>
<dbReference type="NCBIfam" id="TIGR04226">
    <property type="entry name" value="RrgB_K2N_iso_D2"/>
    <property type="match status" value="1"/>
</dbReference>
<feature type="region of interest" description="Disordered" evidence="5">
    <location>
        <begin position="631"/>
        <end position="821"/>
    </location>
</feature>
<feature type="compositionally biased region" description="Acidic residues" evidence="5">
    <location>
        <begin position="698"/>
        <end position="707"/>
    </location>
</feature>
<dbReference type="InterPro" id="IPR053180">
    <property type="entry name" value="Ca-binding_acidic-repeat"/>
</dbReference>
<evidence type="ECO:0000259" key="7">
    <source>
        <dbReference type="Pfam" id="PF01345"/>
    </source>
</evidence>
<dbReference type="EMBL" id="ASRX01000016">
    <property type="protein sequence ID" value="EYF06429.1"/>
    <property type="molecule type" value="Genomic_DNA"/>
</dbReference>
<dbReference type="Gene3D" id="2.60.40.740">
    <property type="match status" value="1"/>
</dbReference>
<dbReference type="Proteomes" id="UP000019678">
    <property type="component" value="Unassembled WGS sequence"/>
</dbReference>
<protein>
    <submittedName>
        <fullName evidence="8">Internalin, putative</fullName>
    </submittedName>
</protein>
<dbReference type="eggNOG" id="COG4719">
    <property type="taxonomic scope" value="Bacteria"/>
</dbReference>
<evidence type="ECO:0000256" key="4">
    <source>
        <dbReference type="ARBA" id="ARBA00022837"/>
    </source>
</evidence>
<reference evidence="8 9" key="1">
    <citation type="submission" date="2013-05" db="EMBL/GenBank/DDBJ databases">
        <title>Genome assembly of Chondromyces apiculatus DSM 436.</title>
        <authorList>
            <person name="Sharma G."/>
            <person name="Khatri I."/>
            <person name="Kaur C."/>
            <person name="Mayilraj S."/>
            <person name="Subramanian S."/>
        </authorList>
    </citation>
    <scope>NUCLEOTIDE SEQUENCE [LARGE SCALE GENOMIC DNA]</scope>
    <source>
        <strain evidence="8 9">DSM 436</strain>
    </source>
</reference>
<feature type="compositionally biased region" description="Low complexity" evidence="5">
    <location>
        <begin position="761"/>
        <end position="772"/>
    </location>
</feature>
<feature type="domain" description="DUF11" evidence="7">
    <location>
        <begin position="324"/>
        <end position="437"/>
    </location>
</feature>
<sequence>MGTVEVDCGANSADTGIDMVWRADEPAAGQALSSTTIAMTDARSTAVLTLPPGATVTRAFLYWGARRASSVADLTATIQRPGVDQAPINVTAIQSFVPTYSVYQSVADITTIVQERGSGPYRVGGVDIFPLSGVNSDTAYAGWWMAVFYEKIDEPLRNLALFDGLDIVAAPSAGNPTPTVTTTLSGFLVPPAASFAKLGVIAYEGDGAIAQDSFRFNGVQISDALNPADNFFNGTRSYLGMPVSVPGDLPQLTGGPLSMSSIDMDVIDVTAHLAPLQTSAVIEAQGAGDVIYLAGYTTSIVTFAPDFTTSTKTVQDLNGGGLLPGDILEYTVAIENSGDDASINTVLTDALPPGVTYVPGSLAITSGANAGAKTDAAGDDQGDYAAGTRTLTVRLGTGAGATAGGVMPVGATSTVTFRVTVDAGTSGSIENQAVISAGGQQGAPVTNTPTDGNGPGGGHPPTTVVVDLCSTDAQCAAPTPHCNTAPTPNECVACVTDLHCPPTAPTCEAATHTCICVPSGAEVCDGLDNDCDGEVDDGLSCVDTDGDGLGDDLELTIGTDPNDADSDDDGVPDGQEPGLDEDSDGDGLIGALDPDSDNDGLFDGTEMGLDCANPATDAGAMSCVADGDQGATLTDPLDADTDDGGVEDGDEDRDHDGVVDADETDPTAGNGADDVLNDDADGDGLSGIVELSIGTDPNDADSDDDGVPDGLEPGLGEDTDNDGLIGALDPDSDNDGLFDGTEMGLDCTNPDTDPSVMSCIADADGGATTTDPLDPDTDGGSVSDGDEDANHDGQVNDGERDPNDPSDDVTPEIPCTQDSACGGPNSGIVCDTASGNCGPGCRGADGNGCPEGQECSSSDATAGTCRTPVPGVEEPDGMYPEGNGLLCAARPGPAGGGGGALVVAMAGLAGLALRRRRREPRA</sequence>
<gene>
    <name evidence="8" type="ORF">CAP_1959</name>
</gene>
<feature type="compositionally biased region" description="Acidic residues" evidence="5">
    <location>
        <begin position="637"/>
        <end position="651"/>
    </location>
</feature>
<accession>A0A017TB10</accession>
<evidence type="ECO:0000256" key="6">
    <source>
        <dbReference type="SAM" id="Phobius"/>
    </source>
</evidence>
<feature type="compositionally biased region" description="Acidic residues" evidence="5">
    <location>
        <begin position="562"/>
        <end position="571"/>
    </location>
</feature>
<keyword evidence="6" id="KW-1133">Transmembrane helix</keyword>
<dbReference type="Pfam" id="PF01345">
    <property type="entry name" value="DUF11"/>
    <property type="match status" value="1"/>
</dbReference>
<evidence type="ECO:0000313" key="8">
    <source>
        <dbReference type="EMBL" id="EYF06429.1"/>
    </source>
</evidence>
<organism evidence="8 9">
    <name type="scientific">Chondromyces apiculatus DSM 436</name>
    <dbReference type="NCBI Taxonomy" id="1192034"/>
    <lineage>
        <taxon>Bacteria</taxon>
        <taxon>Pseudomonadati</taxon>
        <taxon>Myxococcota</taxon>
        <taxon>Polyangia</taxon>
        <taxon>Polyangiales</taxon>
        <taxon>Polyangiaceae</taxon>
        <taxon>Chondromyces</taxon>
    </lineage>
</organism>
<evidence type="ECO:0000256" key="1">
    <source>
        <dbReference type="ARBA" id="ARBA00004613"/>
    </source>
</evidence>
<keyword evidence="6" id="KW-0812">Transmembrane</keyword>
<dbReference type="PANTHER" id="PTHR37467">
    <property type="entry name" value="EXPORTED CALCIUM-BINDING GLYCOPROTEIN-RELATED"/>
    <property type="match status" value="1"/>
</dbReference>
<keyword evidence="9" id="KW-1185">Reference proteome</keyword>
<evidence type="ECO:0000256" key="2">
    <source>
        <dbReference type="ARBA" id="ARBA00022525"/>
    </source>
</evidence>
<dbReference type="STRING" id="1192034.CAP_1959"/>
<dbReference type="NCBIfam" id="TIGR01451">
    <property type="entry name" value="B_ant_repeat"/>
    <property type="match status" value="1"/>
</dbReference>
<dbReference type="InterPro" id="IPR059100">
    <property type="entry name" value="TSP3_bac"/>
</dbReference>
<dbReference type="InterPro" id="IPR047589">
    <property type="entry name" value="DUF11_rpt"/>
</dbReference>
<keyword evidence="3" id="KW-0732">Signal</keyword>
<comment type="subcellular location">
    <subcellularLocation>
        <location evidence="1">Secreted</location>
    </subcellularLocation>
</comment>
<keyword evidence="6" id="KW-0472">Membrane</keyword>
<keyword evidence="2" id="KW-0964">Secreted</keyword>
<dbReference type="PANTHER" id="PTHR37467:SF1">
    <property type="entry name" value="EXPORTED CALCIUM-BINDING GLYCOPROTEIN"/>
    <property type="match status" value="1"/>
</dbReference>